<dbReference type="InterPro" id="IPR030224">
    <property type="entry name" value="Sla2_fam"/>
</dbReference>
<evidence type="ECO:0000256" key="2">
    <source>
        <dbReference type="ARBA" id="ARBA00022490"/>
    </source>
</evidence>
<organism evidence="5 6">
    <name type="scientific">Protopolystoma xenopodis</name>
    <dbReference type="NCBI Taxonomy" id="117903"/>
    <lineage>
        <taxon>Eukaryota</taxon>
        <taxon>Metazoa</taxon>
        <taxon>Spiralia</taxon>
        <taxon>Lophotrochozoa</taxon>
        <taxon>Platyhelminthes</taxon>
        <taxon>Monogenea</taxon>
        <taxon>Polyopisthocotylea</taxon>
        <taxon>Polystomatidea</taxon>
        <taxon>Polystomatidae</taxon>
        <taxon>Protopolystoma</taxon>
    </lineage>
</organism>
<dbReference type="AlphaFoldDB" id="A0A448WFI5"/>
<proteinExistence type="predicted"/>
<dbReference type="GO" id="GO:0051015">
    <property type="term" value="F:actin filament binding"/>
    <property type="evidence" value="ECO:0007669"/>
    <property type="project" value="TreeGrafter"/>
</dbReference>
<dbReference type="InterPro" id="IPR035964">
    <property type="entry name" value="I/LWEQ_dom_sf"/>
</dbReference>
<dbReference type="InterPro" id="IPR002558">
    <property type="entry name" value="ILWEQ_dom"/>
</dbReference>
<dbReference type="Gene3D" id="1.20.1410.10">
    <property type="entry name" value="I/LWEQ domain"/>
    <property type="match status" value="2"/>
</dbReference>
<dbReference type="GO" id="GO:0006897">
    <property type="term" value="P:endocytosis"/>
    <property type="evidence" value="ECO:0007669"/>
    <property type="project" value="InterPro"/>
</dbReference>
<evidence type="ECO:0000259" key="4">
    <source>
        <dbReference type="PROSITE" id="PS50945"/>
    </source>
</evidence>
<comment type="subcellular location">
    <subcellularLocation>
        <location evidence="1">Cytoplasm</location>
    </subcellularLocation>
</comment>
<dbReference type="Pfam" id="PF01608">
    <property type="entry name" value="I_LWEQ"/>
    <property type="match status" value="1"/>
</dbReference>
<dbReference type="OrthoDB" id="6283262at2759"/>
<accession>A0A448WFI5</accession>
<dbReference type="PANTHER" id="PTHR10407">
    <property type="entry name" value="HUNTINGTIN INTERACTING PROTEIN 1"/>
    <property type="match status" value="1"/>
</dbReference>
<gene>
    <name evidence="5" type="ORF">PXEA_LOCUS3964</name>
</gene>
<reference evidence="5" key="1">
    <citation type="submission" date="2018-11" db="EMBL/GenBank/DDBJ databases">
        <authorList>
            <consortium name="Pathogen Informatics"/>
        </authorList>
    </citation>
    <scope>NUCLEOTIDE SEQUENCE</scope>
</reference>
<dbReference type="GO" id="GO:0030864">
    <property type="term" value="C:cortical actin cytoskeleton"/>
    <property type="evidence" value="ECO:0007669"/>
    <property type="project" value="TreeGrafter"/>
</dbReference>
<dbReference type="GO" id="GO:0007015">
    <property type="term" value="P:actin filament organization"/>
    <property type="evidence" value="ECO:0007669"/>
    <property type="project" value="TreeGrafter"/>
</dbReference>
<dbReference type="PANTHER" id="PTHR10407:SF15">
    <property type="entry name" value="HUNTINGTIN INTERACTING PROTEIN 1"/>
    <property type="match status" value="1"/>
</dbReference>
<feature type="region of interest" description="Disordered" evidence="3">
    <location>
        <begin position="1"/>
        <end position="36"/>
    </location>
</feature>
<sequence length="291" mass="31124">MTSEHVQPINGNLRVSRFSGQGHASGVEAETDGELENEEVLTEADLASQLRNGYLNEVEAILTACQQVAEGTGNLVHWAAAAQRELVLLGRVKPITPAEMALEADSQWTHGLISAVSLFGLFLLSNLIHSNANLQLLSAGYVATAANHLVEVAQTLVALKRSSRPLSGQIAAVTAEIAARSDATASLFSQPDTNSTPILFRPEGVIAAARTVASCTTQLVLACQAKADPDSVSWRGLKSAASGVNRAVERLVWTVQLGQEKERQDFLVAEQQLLDQQLYVAFLNIGLLSYL</sequence>
<keyword evidence="2" id="KW-0963">Cytoplasm</keyword>
<feature type="domain" description="I/LWEQ" evidence="4">
    <location>
        <begin position="4"/>
        <end position="291"/>
    </location>
</feature>
<dbReference type="GO" id="GO:0080025">
    <property type="term" value="F:phosphatidylinositol-3,5-bisphosphate binding"/>
    <property type="evidence" value="ECO:0007669"/>
    <property type="project" value="TreeGrafter"/>
</dbReference>
<dbReference type="SUPFAM" id="SSF109885">
    <property type="entry name" value="I/LWEQ domain"/>
    <property type="match status" value="2"/>
</dbReference>
<dbReference type="GO" id="GO:0048268">
    <property type="term" value="P:clathrin coat assembly"/>
    <property type="evidence" value="ECO:0007669"/>
    <property type="project" value="TreeGrafter"/>
</dbReference>
<name>A0A448WFI5_9PLAT</name>
<dbReference type="PROSITE" id="PS50945">
    <property type="entry name" value="I_LWEQ"/>
    <property type="match status" value="1"/>
</dbReference>
<comment type="caution">
    <text evidence="5">The sequence shown here is derived from an EMBL/GenBank/DDBJ whole genome shotgun (WGS) entry which is preliminary data.</text>
</comment>
<protein>
    <recommendedName>
        <fullName evidence="4">I/LWEQ domain-containing protein</fullName>
    </recommendedName>
</protein>
<evidence type="ECO:0000256" key="3">
    <source>
        <dbReference type="SAM" id="MobiDB-lite"/>
    </source>
</evidence>
<dbReference type="GO" id="GO:0043325">
    <property type="term" value="F:phosphatidylinositol-3,4-bisphosphate binding"/>
    <property type="evidence" value="ECO:0007669"/>
    <property type="project" value="TreeGrafter"/>
</dbReference>
<dbReference type="EMBL" id="CAAALY010009266">
    <property type="protein sequence ID" value="VEL10524.1"/>
    <property type="molecule type" value="Genomic_DNA"/>
</dbReference>
<dbReference type="GO" id="GO:0035615">
    <property type="term" value="F:clathrin adaptor activity"/>
    <property type="evidence" value="ECO:0007669"/>
    <property type="project" value="TreeGrafter"/>
</dbReference>
<evidence type="ECO:0000313" key="5">
    <source>
        <dbReference type="EMBL" id="VEL10524.1"/>
    </source>
</evidence>
<dbReference type="Proteomes" id="UP000784294">
    <property type="component" value="Unassembled WGS sequence"/>
</dbReference>
<evidence type="ECO:0000313" key="6">
    <source>
        <dbReference type="Proteomes" id="UP000784294"/>
    </source>
</evidence>
<dbReference type="GO" id="GO:0030136">
    <property type="term" value="C:clathrin-coated vesicle"/>
    <property type="evidence" value="ECO:0007669"/>
    <property type="project" value="TreeGrafter"/>
</dbReference>
<dbReference type="GO" id="GO:0032051">
    <property type="term" value="F:clathrin light chain binding"/>
    <property type="evidence" value="ECO:0007669"/>
    <property type="project" value="TreeGrafter"/>
</dbReference>
<keyword evidence="6" id="KW-1185">Reference proteome</keyword>
<evidence type="ECO:0000256" key="1">
    <source>
        <dbReference type="ARBA" id="ARBA00004496"/>
    </source>
</evidence>
<dbReference type="SMART" id="SM00307">
    <property type="entry name" value="ILWEQ"/>
    <property type="match status" value="1"/>
</dbReference>